<organism evidence="3 4">
    <name type="scientific">Mixta intestinalis</name>
    <dbReference type="NCBI Taxonomy" id="1615494"/>
    <lineage>
        <taxon>Bacteria</taxon>
        <taxon>Pseudomonadati</taxon>
        <taxon>Pseudomonadota</taxon>
        <taxon>Gammaproteobacteria</taxon>
        <taxon>Enterobacterales</taxon>
        <taxon>Erwiniaceae</taxon>
        <taxon>Mixta</taxon>
    </lineage>
</organism>
<dbReference type="GO" id="GO:0043190">
    <property type="term" value="C:ATP-binding cassette (ABC) transporter complex"/>
    <property type="evidence" value="ECO:0007669"/>
    <property type="project" value="InterPro"/>
</dbReference>
<dbReference type="Gene3D" id="3.10.105.10">
    <property type="entry name" value="Dipeptide-binding Protein, Domain 3"/>
    <property type="match status" value="1"/>
</dbReference>
<keyword evidence="1" id="KW-0732">Signal</keyword>
<dbReference type="PANTHER" id="PTHR30290">
    <property type="entry name" value="PERIPLASMIC BINDING COMPONENT OF ABC TRANSPORTER"/>
    <property type="match status" value="1"/>
</dbReference>
<dbReference type="Gene3D" id="3.40.190.10">
    <property type="entry name" value="Periplasmic binding protein-like II"/>
    <property type="match status" value="1"/>
</dbReference>
<evidence type="ECO:0000256" key="1">
    <source>
        <dbReference type="ARBA" id="ARBA00022729"/>
    </source>
</evidence>
<dbReference type="FunFam" id="3.10.105.10:FF:000005">
    <property type="entry name" value="ABC transporter substrate-binding protein"/>
    <property type="match status" value="1"/>
</dbReference>
<dbReference type="InterPro" id="IPR039424">
    <property type="entry name" value="SBP_5"/>
</dbReference>
<proteinExistence type="predicted"/>
<reference evidence="3 4" key="1">
    <citation type="submission" date="2018-03" db="EMBL/GenBank/DDBJ databases">
        <title>Pantoea intestinalis SRCM103226 isolated form the mealworm.</title>
        <authorList>
            <person name="Jeong D.-Y."/>
            <person name="Kim J.W."/>
        </authorList>
    </citation>
    <scope>NUCLEOTIDE SEQUENCE [LARGE SCALE GENOMIC DNA]</scope>
    <source>
        <strain evidence="3 4">SRCM103226</strain>
    </source>
</reference>
<feature type="domain" description="Solute-binding protein family 5" evidence="2">
    <location>
        <begin position="106"/>
        <end position="510"/>
    </location>
</feature>
<dbReference type="PIRSF" id="PIRSF002741">
    <property type="entry name" value="MppA"/>
    <property type="match status" value="1"/>
</dbReference>
<evidence type="ECO:0000313" key="3">
    <source>
        <dbReference type="EMBL" id="QHM71722.1"/>
    </source>
</evidence>
<name>A0A6P1Q075_9GAMM</name>
<dbReference type="KEGG" id="mint:C7M51_02013"/>
<dbReference type="CDD" id="cd08497">
    <property type="entry name" value="MbnE-like"/>
    <property type="match status" value="1"/>
</dbReference>
<gene>
    <name evidence="3" type="primary">appA</name>
    <name evidence="3" type="ORF">C7M51_02013</name>
</gene>
<accession>A0A6P1Q075</accession>
<dbReference type="Pfam" id="PF00496">
    <property type="entry name" value="SBP_bac_5"/>
    <property type="match status" value="1"/>
</dbReference>
<keyword evidence="4" id="KW-1185">Reference proteome</keyword>
<dbReference type="InterPro" id="IPR030678">
    <property type="entry name" value="Peptide/Ni-bd"/>
</dbReference>
<dbReference type="GO" id="GO:0042884">
    <property type="term" value="P:microcin transport"/>
    <property type="evidence" value="ECO:0007669"/>
    <property type="project" value="TreeGrafter"/>
</dbReference>
<dbReference type="AlphaFoldDB" id="A0A6P1Q075"/>
<dbReference type="GO" id="GO:1904680">
    <property type="term" value="F:peptide transmembrane transporter activity"/>
    <property type="evidence" value="ECO:0007669"/>
    <property type="project" value="TreeGrafter"/>
</dbReference>
<dbReference type="InterPro" id="IPR000914">
    <property type="entry name" value="SBP_5_dom"/>
</dbReference>
<dbReference type="EMBL" id="CP028271">
    <property type="protein sequence ID" value="QHM71722.1"/>
    <property type="molecule type" value="Genomic_DNA"/>
</dbReference>
<dbReference type="Proteomes" id="UP000464053">
    <property type="component" value="Chromosome"/>
</dbReference>
<dbReference type="GO" id="GO:0030288">
    <property type="term" value="C:outer membrane-bounded periplasmic space"/>
    <property type="evidence" value="ECO:0007669"/>
    <property type="project" value="TreeGrafter"/>
</dbReference>
<dbReference type="PANTHER" id="PTHR30290:SF64">
    <property type="entry name" value="ABC TRANSPORTER PERIPLASMIC BINDING PROTEIN"/>
    <property type="match status" value="1"/>
</dbReference>
<sequence length="608" mass="70062">MREFTDLMLLRLFILTFFIGVSLSAQANIIRESYAFSELGKPKYDVNFNHYDYANPAAPKGGKITLAVIGNYDNFNLYASRGYPGSGTDKLYDTLFVTSDDEIGSYYPLIAEYARYPADFKWAEITLNPQARFHDGTPITAQDVAFTFEKFMTEGVPSFRVVYKGVKVKAISRLTVRIELPKADKSQMLGLFSLPVLAEKFWHNRKFNEPLGYPPLSSGPYRISAYKVGQYITYSRVKDYWAANLPVNKGRFNFDTIRYDYYLDDNVAFEAFKAGAFDFRAEGSAKNWATQYRGDSFDKQQIVKEARPNNVTTDAAWLAFNNEKPLFSDRRVRQALTLAFDFEWMNKALFYGSYKRSSSYFQNTEYAAVDYPDAAELEILAPYKGKIPDEAFTERFQPPVSNGSGYDRDNLLKALSLLQQAGWQLKNRQLVNAAGEPFHFELLVRSGSTINWVLPFQHSLKRLGITMEIRQVDSSQYLRRLRKGDYDMVPSTYYAMPWPNSSLRQMWQSPFIDSSWNQARVKSPVLDALIDRILAQQGDKAALLPLGRALDRVLLWNYYRIPMWYSANDRYAWWNKFSHPAITPAYAVGLENWWYDVNKAAKLPAQRR</sequence>
<protein>
    <submittedName>
        <fullName evidence="3">Oligopeptide-binding protein AppA</fullName>
    </submittedName>
</protein>
<evidence type="ECO:0000259" key="2">
    <source>
        <dbReference type="Pfam" id="PF00496"/>
    </source>
</evidence>
<dbReference type="GO" id="GO:0015833">
    <property type="term" value="P:peptide transport"/>
    <property type="evidence" value="ECO:0007669"/>
    <property type="project" value="TreeGrafter"/>
</dbReference>
<evidence type="ECO:0000313" key="4">
    <source>
        <dbReference type="Proteomes" id="UP000464053"/>
    </source>
</evidence>
<dbReference type="SUPFAM" id="SSF53850">
    <property type="entry name" value="Periplasmic binding protein-like II"/>
    <property type="match status" value="1"/>
</dbReference>